<accession>A0A7G2F4F4</accession>
<dbReference type="Proteomes" id="UP000516314">
    <property type="component" value="Chromosome 4"/>
</dbReference>
<organism evidence="1 2">
    <name type="scientific">Arabidopsis thaliana</name>
    <name type="common">Mouse-ear cress</name>
    <dbReference type="NCBI Taxonomy" id="3702"/>
    <lineage>
        <taxon>Eukaryota</taxon>
        <taxon>Viridiplantae</taxon>
        <taxon>Streptophyta</taxon>
        <taxon>Embryophyta</taxon>
        <taxon>Tracheophyta</taxon>
        <taxon>Spermatophyta</taxon>
        <taxon>Magnoliopsida</taxon>
        <taxon>eudicotyledons</taxon>
        <taxon>Gunneridae</taxon>
        <taxon>Pentapetalae</taxon>
        <taxon>rosids</taxon>
        <taxon>malvids</taxon>
        <taxon>Brassicales</taxon>
        <taxon>Brassicaceae</taxon>
        <taxon>Camelineae</taxon>
        <taxon>Arabidopsis</taxon>
    </lineage>
</organism>
<dbReference type="EMBL" id="LR881469">
    <property type="protein sequence ID" value="CAD5328656.1"/>
    <property type="molecule type" value="Genomic_DNA"/>
</dbReference>
<evidence type="ECO:0000313" key="2">
    <source>
        <dbReference type="Proteomes" id="UP000516314"/>
    </source>
</evidence>
<sequence length="195" mass="22208">MEKRKQLTAGERRRVTDQSDGCFYTTQGKKIKFWIEIGTKTMYPKVKIDDETGKYKQRGSCLNSNYLQTRVSENNQEDDLQIYVAKIPKIYIPSVLMSQSESKEMNKPIRGADIEVKPKTKASPILRPRAVVSSPDNDAMIGNMNMIEERKAKKGLKSNDHIKSRASQLKNVDTNVKISHRIVAKLPGVNSRDHK</sequence>
<reference evidence="1 2" key="1">
    <citation type="submission" date="2020-09" db="EMBL/GenBank/DDBJ databases">
        <authorList>
            <person name="Ashkenazy H."/>
        </authorList>
    </citation>
    <scope>NUCLEOTIDE SEQUENCE [LARGE SCALE GENOMIC DNA]</scope>
    <source>
        <strain evidence="2">cv. Cdm-0</strain>
    </source>
</reference>
<dbReference type="PANTHER" id="PTHR38932:SF1">
    <property type="entry name" value="DUF4005 DOMAIN-CONTAINING PROTEIN"/>
    <property type="match status" value="1"/>
</dbReference>
<protein>
    <submittedName>
        <fullName evidence="1">(thale cress) hypothetical protein</fullName>
    </submittedName>
</protein>
<dbReference type="PANTHER" id="PTHR38932">
    <property type="entry name" value="BNAC03G64660D PROTEIN"/>
    <property type="match status" value="1"/>
</dbReference>
<proteinExistence type="predicted"/>
<gene>
    <name evidence="1" type="ORF">AT9943_LOCUS16290</name>
</gene>
<name>A0A7G2F4F4_ARATH</name>
<dbReference type="AlphaFoldDB" id="A0A7G2F4F4"/>
<evidence type="ECO:0000313" key="1">
    <source>
        <dbReference type="EMBL" id="CAD5328656.1"/>
    </source>
</evidence>